<keyword evidence="2" id="KW-1185">Reference proteome</keyword>
<gene>
    <name evidence="3" type="primary">LOC115623139</name>
</gene>
<evidence type="ECO:0000313" key="2">
    <source>
        <dbReference type="Proteomes" id="UP000504634"/>
    </source>
</evidence>
<name>A0A6J2TAZ7_DROLE</name>
<dbReference type="SUPFAM" id="SSF54695">
    <property type="entry name" value="POZ domain"/>
    <property type="match status" value="1"/>
</dbReference>
<evidence type="ECO:0000259" key="1">
    <source>
        <dbReference type="PROSITE" id="PS50097"/>
    </source>
</evidence>
<dbReference type="InterPro" id="IPR000210">
    <property type="entry name" value="BTB/POZ_dom"/>
</dbReference>
<dbReference type="Pfam" id="PF00651">
    <property type="entry name" value="BTB"/>
    <property type="match status" value="1"/>
</dbReference>
<organism evidence="2 3">
    <name type="scientific">Drosophila lebanonensis</name>
    <name type="common">Fruit fly</name>
    <name type="synonym">Scaptodrosophila lebanonensis</name>
    <dbReference type="NCBI Taxonomy" id="7225"/>
    <lineage>
        <taxon>Eukaryota</taxon>
        <taxon>Metazoa</taxon>
        <taxon>Ecdysozoa</taxon>
        <taxon>Arthropoda</taxon>
        <taxon>Hexapoda</taxon>
        <taxon>Insecta</taxon>
        <taxon>Pterygota</taxon>
        <taxon>Neoptera</taxon>
        <taxon>Endopterygota</taxon>
        <taxon>Diptera</taxon>
        <taxon>Brachycera</taxon>
        <taxon>Muscomorpha</taxon>
        <taxon>Ephydroidea</taxon>
        <taxon>Drosophilidae</taxon>
        <taxon>Scaptodrosophila</taxon>
    </lineage>
</organism>
<reference evidence="3" key="1">
    <citation type="submission" date="2025-08" db="UniProtKB">
        <authorList>
            <consortium name="RefSeq"/>
        </authorList>
    </citation>
    <scope>IDENTIFICATION</scope>
    <source>
        <strain evidence="3">11010-0011.00</strain>
        <tissue evidence="3">Whole body</tissue>
    </source>
</reference>
<dbReference type="OrthoDB" id="7963723at2759"/>
<dbReference type="Gene3D" id="3.30.710.10">
    <property type="entry name" value="Potassium Channel Kv1.1, Chain A"/>
    <property type="match status" value="1"/>
</dbReference>
<sequence length="289" mass="32909">MDKWLRPGLKNLLQDSTYSDCRVVVGSEIFNCHKNILGVASEFFNRLFLSSFKEAATDKVDLKDVTPETFKNFLEYIYTYDPKCLDEHDNNMLMDLLECANKWLVPSLTGDGAKLLEKRAESLTSIGQLIPIFGRVYDHIMNDQLTKNISSMIRSICGASVNCDEALLLSPDAFDHFLVTIEGTLPEIDRFNLLNLYVKINGYQVNMDADNASGASEDDAKATNTDVKANEKFSINHNLSKSYVKQLIGRIDFTKMDIEEFYEGPRHSDLITHDMKIEFMYDIILNKLN</sequence>
<evidence type="ECO:0000313" key="3">
    <source>
        <dbReference type="RefSeq" id="XP_030373209.1"/>
    </source>
</evidence>
<dbReference type="SMART" id="SM00225">
    <property type="entry name" value="BTB"/>
    <property type="match status" value="1"/>
</dbReference>
<dbReference type="Proteomes" id="UP000504634">
    <property type="component" value="Unplaced"/>
</dbReference>
<dbReference type="CDD" id="cd18186">
    <property type="entry name" value="BTB_POZ_ZBTB_KLHL-like"/>
    <property type="match status" value="1"/>
</dbReference>
<dbReference type="PROSITE" id="PS50097">
    <property type="entry name" value="BTB"/>
    <property type="match status" value="1"/>
</dbReference>
<feature type="domain" description="BTB" evidence="1">
    <location>
        <begin position="19"/>
        <end position="79"/>
    </location>
</feature>
<dbReference type="PANTHER" id="PTHR24413">
    <property type="entry name" value="SPECKLE-TYPE POZ PROTEIN"/>
    <property type="match status" value="1"/>
</dbReference>
<dbReference type="AlphaFoldDB" id="A0A6J2TAZ7"/>
<dbReference type="InterPro" id="IPR011333">
    <property type="entry name" value="SKP1/BTB/POZ_sf"/>
</dbReference>
<protein>
    <submittedName>
        <fullName evidence="3">Uncharacterized protein LOC115623139</fullName>
    </submittedName>
</protein>
<dbReference type="GeneID" id="115623139"/>
<accession>A0A6J2TAZ7</accession>
<proteinExistence type="predicted"/>
<dbReference type="RefSeq" id="XP_030373209.1">
    <property type="nucleotide sequence ID" value="XM_030517349.1"/>
</dbReference>